<dbReference type="RefSeq" id="WP_036882464.1">
    <property type="nucleotide sequence ID" value="NZ_JRNR01000014.1"/>
</dbReference>
<name>A0A096CXM8_9BACT</name>
<organism evidence="1 2">
    <name type="scientific">Prevotella disiens DNF00882</name>
    <dbReference type="NCBI Taxonomy" id="1401075"/>
    <lineage>
        <taxon>Bacteria</taxon>
        <taxon>Pseudomonadati</taxon>
        <taxon>Bacteroidota</taxon>
        <taxon>Bacteroidia</taxon>
        <taxon>Bacteroidales</taxon>
        <taxon>Prevotellaceae</taxon>
        <taxon>Prevotella</taxon>
    </lineage>
</organism>
<protein>
    <submittedName>
        <fullName evidence="1">Uncharacterized protein</fullName>
    </submittedName>
</protein>
<evidence type="ECO:0000313" key="2">
    <source>
        <dbReference type="Proteomes" id="UP000029538"/>
    </source>
</evidence>
<proteinExistence type="predicted"/>
<comment type="caution">
    <text evidence="1">The sequence shown here is derived from an EMBL/GenBank/DDBJ whole genome shotgun (WGS) entry which is preliminary data.</text>
</comment>
<reference evidence="1 2" key="1">
    <citation type="submission" date="2014-07" db="EMBL/GenBank/DDBJ databases">
        <authorList>
            <person name="McCorrison J."/>
            <person name="Sanka R."/>
            <person name="Torralba M."/>
            <person name="Gillis M."/>
            <person name="Haft D.H."/>
            <person name="Methe B."/>
            <person name="Sutton G."/>
            <person name="Nelson K.E."/>
        </authorList>
    </citation>
    <scope>NUCLEOTIDE SEQUENCE [LARGE SCALE GENOMIC DNA]</scope>
    <source>
        <strain evidence="1 2">DNF00882</strain>
    </source>
</reference>
<dbReference type="EMBL" id="JRNR01000014">
    <property type="protein sequence ID" value="KGF50079.1"/>
    <property type="molecule type" value="Genomic_DNA"/>
</dbReference>
<evidence type="ECO:0000313" key="1">
    <source>
        <dbReference type="EMBL" id="KGF50079.1"/>
    </source>
</evidence>
<gene>
    <name evidence="1" type="ORF">HMPREF0654_02735</name>
</gene>
<sequence>MIKFTNKKYKSCAIGMTGKEMTARKKYYVTDIELQKGGAHQGDTLYWVYAGEEYSCTGDFYVDNKGFLHHTFITPGGKERKIKIRY</sequence>
<dbReference type="Proteomes" id="UP000029538">
    <property type="component" value="Unassembled WGS sequence"/>
</dbReference>
<accession>A0A096CXM8</accession>
<dbReference type="AlphaFoldDB" id="A0A096CXM8"/>